<dbReference type="InterPro" id="IPR022636">
    <property type="entry name" value="S-AdoMet_synthetase_sfam"/>
</dbReference>
<dbReference type="InterPro" id="IPR022629">
    <property type="entry name" value="S-AdoMet_synt_central"/>
</dbReference>
<sequence>MSTISGRYSCESVGRGHPDKIADLIADSILDALIQKIGIKKARFAGEILVSYRKILIAGEGSSHSEVNFQEVASKVLEGLGYDPSLFEYIIDYKSQSQELFQLNSDSCKLTQDQGIVFGFASSETPDYLPLEYYLAKKLIFKTKELIQSGVFYWAKEDYKVLVDLEVNKNSSPHKVRLNSLVFSIQHLTNVTREQISEELKEKVIYPFLQELNISWDEKTFWFINSSGSFQIGGLIADTGVTNRKQIADNFGPIAHHGGGGLCGKDLTKMDRLGCYFARWVAKNLVAAGLATELELKITYAIAQEKALAYDITFSRDLKISHKDLLEILENCFPTKVSEIFQLFTSENISFLKLTEISNFGNFVPNLPWEQINKVEAINDWLRRT</sequence>
<dbReference type="InterPro" id="IPR002133">
    <property type="entry name" value="S-AdoMet_synthetase"/>
</dbReference>
<dbReference type="EC" id="2.5.1.6" evidence="11"/>
<keyword evidence="1" id="KW-0554">One-carbon metabolism</keyword>
<evidence type="ECO:0000256" key="2">
    <source>
        <dbReference type="ARBA" id="ARBA00022679"/>
    </source>
</evidence>
<feature type="domain" description="S-adenosylmethionine synthetase N-terminal" evidence="8">
    <location>
        <begin position="8"/>
        <end position="86"/>
    </location>
</feature>
<evidence type="ECO:0000259" key="9">
    <source>
        <dbReference type="Pfam" id="PF02772"/>
    </source>
</evidence>
<dbReference type="Pfam" id="PF00438">
    <property type="entry name" value="S-AdoMet_synt_N"/>
    <property type="match status" value="1"/>
</dbReference>
<evidence type="ECO:0000256" key="1">
    <source>
        <dbReference type="ARBA" id="ARBA00022563"/>
    </source>
</evidence>
<dbReference type="Gene3D" id="3.30.300.10">
    <property type="match status" value="3"/>
</dbReference>
<keyword evidence="12" id="KW-1185">Reference proteome</keyword>
<organism evidence="11 12">
    <name type="scientific">Mycoplasma suis (strain Illinois)</name>
    <dbReference type="NCBI Taxonomy" id="768700"/>
    <lineage>
        <taxon>Bacteria</taxon>
        <taxon>Bacillati</taxon>
        <taxon>Mycoplasmatota</taxon>
        <taxon>Mollicutes</taxon>
        <taxon>Mycoplasmataceae</taxon>
        <taxon>Mycoplasma</taxon>
    </lineage>
</organism>
<dbReference type="Proteomes" id="UP000007484">
    <property type="component" value="Chromosome"/>
</dbReference>
<dbReference type="Pfam" id="PF02772">
    <property type="entry name" value="S-AdoMet_synt_M"/>
    <property type="match status" value="1"/>
</dbReference>
<keyword evidence="3" id="KW-0479">Metal-binding</keyword>
<evidence type="ECO:0000256" key="7">
    <source>
        <dbReference type="ARBA" id="ARBA00022958"/>
    </source>
</evidence>
<evidence type="ECO:0000259" key="10">
    <source>
        <dbReference type="Pfam" id="PF02773"/>
    </source>
</evidence>
<name>F0QQ56_MYCSL</name>
<dbReference type="GO" id="GO:0006730">
    <property type="term" value="P:one-carbon metabolic process"/>
    <property type="evidence" value="ECO:0007669"/>
    <property type="project" value="UniProtKB-KW"/>
</dbReference>
<keyword evidence="7" id="KW-0630">Potassium</keyword>
<proteinExistence type="predicted"/>
<gene>
    <name evidence="11" type="primary">metK</name>
    <name evidence="11" type="ordered locus">MSU_0082</name>
</gene>
<dbReference type="GO" id="GO:0006556">
    <property type="term" value="P:S-adenosylmethionine biosynthetic process"/>
    <property type="evidence" value="ECO:0007669"/>
    <property type="project" value="InterPro"/>
</dbReference>
<dbReference type="EMBL" id="CP002525">
    <property type="protein sequence ID" value="ADX97626.1"/>
    <property type="molecule type" value="Genomic_DNA"/>
</dbReference>
<dbReference type="SUPFAM" id="SSF55973">
    <property type="entry name" value="S-adenosylmethionine synthetase"/>
    <property type="match status" value="3"/>
</dbReference>
<dbReference type="HOGENOM" id="CLU_041802_1_0_14"/>
<dbReference type="Pfam" id="PF02773">
    <property type="entry name" value="S-AdoMet_synt_C"/>
    <property type="match status" value="1"/>
</dbReference>
<dbReference type="GO" id="GO:0046872">
    <property type="term" value="F:metal ion binding"/>
    <property type="evidence" value="ECO:0007669"/>
    <property type="project" value="UniProtKB-KW"/>
</dbReference>
<evidence type="ECO:0000259" key="8">
    <source>
        <dbReference type="Pfam" id="PF00438"/>
    </source>
</evidence>
<feature type="domain" description="S-adenosylmethionine synthetase central" evidence="9">
    <location>
        <begin position="112"/>
        <end position="230"/>
    </location>
</feature>
<keyword evidence="2 11" id="KW-0808">Transferase</keyword>
<feature type="domain" description="S-adenosylmethionine synthetase C-terminal" evidence="10">
    <location>
        <begin position="232"/>
        <end position="371"/>
    </location>
</feature>
<evidence type="ECO:0000256" key="5">
    <source>
        <dbReference type="ARBA" id="ARBA00022840"/>
    </source>
</evidence>
<dbReference type="InterPro" id="IPR022630">
    <property type="entry name" value="S-AdoMet_synt_C"/>
</dbReference>
<dbReference type="PIRSF" id="PIRSF000497">
    <property type="entry name" value="MAT"/>
    <property type="match status" value="1"/>
</dbReference>
<evidence type="ECO:0000256" key="3">
    <source>
        <dbReference type="ARBA" id="ARBA00022723"/>
    </source>
</evidence>
<accession>F0QQ56</accession>
<protein>
    <submittedName>
        <fullName evidence="11">S-adenosylmethionine synthetase</fullName>
        <ecNumber evidence="11">2.5.1.6</ecNumber>
    </submittedName>
</protein>
<keyword evidence="6" id="KW-0460">Magnesium</keyword>
<evidence type="ECO:0000256" key="4">
    <source>
        <dbReference type="ARBA" id="ARBA00022741"/>
    </source>
</evidence>
<dbReference type="STRING" id="768700.MSU_0082"/>
<dbReference type="GO" id="GO:0004478">
    <property type="term" value="F:methionine adenosyltransferase activity"/>
    <property type="evidence" value="ECO:0007669"/>
    <property type="project" value="UniProtKB-EC"/>
</dbReference>
<keyword evidence="5" id="KW-0067">ATP-binding</keyword>
<dbReference type="PANTHER" id="PTHR11964">
    <property type="entry name" value="S-ADENOSYLMETHIONINE SYNTHETASE"/>
    <property type="match status" value="1"/>
</dbReference>
<dbReference type="KEGG" id="mss:MSU_0082"/>
<evidence type="ECO:0000313" key="11">
    <source>
        <dbReference type="EMBL" id="ADX97626.1"/>
    </source>
</evidence>
<keyword evidence="4" id="KW-0547">Nucleotide-binding</keyword>
<dbReference type="GO" id="GO:0005524">
    <property type="term" value="F:ATP binding"/>
    <property type="evidence" value="ECO:0007669"/>
    <property type="project" value="UniProtKB-KW"/>
</dbReference>
<evidence type="ECO:0000313" key="12">
    <source>
        <dbReference type="Proteomes" id="UP000007484"/>
    </source>
</evidence>
<evidence type="ECO:0000256" key="6">
    <source>
        <dbReference type="ARBA" id="ARBA00022842"/>
    </source>
</evidence>
<reference evidence="11 12" key="1">
    <citation type="journal article" date="2011" name="J. Bacteriol.">
        <title>Complete genome sequences of two hemotropic Mycoplasmas, Mycoplasma haemofelis strain Ohio2 and Mycoplasma suis strain Illinois.</title>
        <authorList>
            <person name="Messick J.B."/>
            <person name="Santos A.P."/>
            <person name="Guimaraes A.M."/>
        </authorList>
    </citation>
    <scope>NUCLEOTIDE SEQUENCE [LARGE SCALE GENOMIC DNA]</scope>
    <source>
        <strain evidence="11 12">Illinois</strain>
    </source>
</reference>
<dbReference type="AlphaFoldDB" id="F0QQ56"/>
<dbReference type="InterPro" id="IPR022628">
    <property type="entry name" value="S-AdoMet_synt_N"/>
</dbReference>